<dbReference type="Proteomes" id="UP001289645">
    <property type="component" value="Unassembled WGS sequence"/>
</dbReference>
<accession>A0ACC6MPG7</accession>
<comment type="caution">
    <text evidence="1">The sequence shown here is derived from an EMBL/GenBank/DDBJ whole genome shotgun (WGS) entry which is preliminary data.</text>
</comment>
<evidence type="ECO:0000313" key="1">
    <source>
        <dbReference type="EMBL" id="MDZ5088753.1"/>
    </source>
</evidence>
<dbReference type="EMBL" id="JAOXLN010000038">
    <property type="protein sequence ID" value="MDZ5088753.1"/>
    <property type="molecule type" value="Genomic_DNA"/>
</dbReference>
<sequence>MAGRGGSDGGGFVAVFLVLLGISLVVKYIWWFVAAAALVGLFFAGRALARHLEKRRELAEEEEFALRRRADRQHRWMLSGDSRAVYGPEGAGAMRALSPDEDDDARPLAAIARTDGEIAALVRDKPPCWEQALFASVLLQRQAPLLPRLRDSELGFTPAHTIPVFSGPDLASRLYGLIDDMLLTAQQLESFTAAPAFMAAFGEPHDESGADPAAIKHIANRLMDYHERLLDISERCRELAPPSQYAGVLADCARLLDAPLQSYREFITEYVEIVESLPRIFEHASGTVHLGAVVLDIDFDERLHKRVFKRLAAISRT</sequence>
<organism evidence="1 2">
    <name type="scientific">Mycolicibacterium parafortuitum</name>
    <name type="common">Mycobacterium parafortuitum</name>
    <dbReference type="NCBI Taxonomy" id="39692"/>
    <lineage>
        <taxon>Bacteria</taxon>
        <taxon>Bacillati</taxon>
        <taxon>Actinomycetota</taxon>
        <taxon>Actinomycetes</taxon>
        <taxon>Mycobacteriales</taxon>
        <taxon>Mycobacteriaceae</taxon>
        <taxon>Mycolicibacterium</taxon>
    </lineage>
</organism>
<evidence type="ECO:0000313" key="2">
    <source>
        <dbReference type="Proteomes" id="UP001289645"/>
    </source>
</evidence>
<gene>
    <name evidence="1" type="ORF">OHX15_25440</name>
</gene>
<reference evidence="1 2" key="1">
    <citation type="journal article" date="2021" name="Chemosphere">
        <title>Bioballs carrying a syntrophic Rhodococcus and Mycolicibacterium consortium for simultaneous sorption and biodegradation of fuel oil in contaminated freshwater.</title>
        <authorList>
            <person name="Naloka K."/>
            <person name="Polrit D."/>
            <person name="Muangchinda C."/>
            <person name="Thoetkiattikul H."/>
            <person name="Pinyakong O."/>
        </authorList>
    </citation>
    <scope>NUCLEOTIDE SEQUENCE [LARGE SCALE GENOMIC DNA]</scope>
    <source>
        <strain evidence="1 2">J101</strain>
    </source>
</reference>
<name>A0ACC6MPG7_MYCPF</name>
<proteinExistence type="predicted"/>
<keyword evidence="2" id="KW-1185">Reference proteome</keyword>
<protein>
    <submittedName>
        <fullName evidence="1">Uncharacterized protein</fullName>
    </submittedName>
</protein>